<dbReference type="EMBL" id="AJSR01000120">
    <property type="protein sequence ID" value="EKM33750.1"/>
    <property type="molecule type" value="Genomic_DNA"/>
</dbReference>
<evidence type="ECO:0000313" key="2">
    <source>
        <dbReference type="Proteomes" id="UP000008367"/>
    </source>
</evidence>
<organism evidence="1 2">
    <name type="scientific">Vibrio harveyi</name>
    <name type="common">Beneckea harveyi</name>
    <dbReference type="NCBI Taxonomy" id="669"/>
    <lineage>
        <taxon>Bacteria</taxon>
        <taxon>Pseudomonadati</taxon>
        <taxon>Pseudomonadota</taxon>
        <taxon>Gammaproteobacteria</taxon>
        <taxon>Vibrionales</taxon>
        <taxon>Vibrionaceae</taxon>
        <taxon>Vibrio</taxon>
    </lineage>
</organism>
<sequence length="18" mass="2205">YNEELQIICVFFFAMSSY</sequence>
<protein>
    <submittedName>
        <fullName evidence="1">Uncharacterized protein</fullName>
    </submittedName>
</protein>
<name>A0A454D571_VIBHA</name>
<comment type="caution">
    <text evidence="1">The sequence shown here is derived from an EMBL/GenBank/DDBJ whole genome shotgun (WGS) entry which is preliminary data.</text>
</comment>
<accession>A0A454D571</accession>
<dbReference type="AlphaFoldDB" id="A0A454D571"/>
<dbReference type="Proteomes" id="UP000008367">
    <property type="component" value="Unassembled WGS sequence"/>
</dbReference>
<feature type="non-terminal residue" evidence="1">
    <location>
        <position position="1"/>
    </location>
</feature>
<reference evidence="1 2" key="1">
    <citation type="submission" date="2012-10" db="EMBL/GenBank/DDBJ databases">
        <title>Genome sequence of Vibrio Cholerae HENC-02.</title>
        <authorList>
            <person name="Eppinger M."/>
            <person name="Hasan N.A."/>
            <person name="Sengamalay N."/>
            <person name="Hine E."/>
            <person name="Su Q."/>
            <person name="Daugherty S.C."/>
            <person name="Young S."/>
            <person name="Sadzewicz L."/>
            <person name="Tallon L."/>
            <person name="Cebula T.A."/>
            <person name="Ravel J."/>
            <person name="Colwell R.R."/>
        </authorList>
    </citation>
    <scope>NUCLEOTIDE SEQUENCE [LARGE SCALE GENOMIC DNA]</scope>
    <source>
        <strain evidence="1 2">HENC-02</strain>
    </source>
</reference>
<proteinExistence type="predicted"/>
<gene>
    <name evidence="1" type="ORF">VCHENC02_0837B</name>
</gene>
<evidence type="ECO:0000313" key="1">
    <source>
        <dbReference type="EMBL" id="EKM33750.1"/>
    </source>
</evidence>